<sequence>MGRGGDEQPPDGAPSDDGSRDAATAPAGSESTRLAPVSAPVSAGGDCLVRIRGLSFSHGPRVIFDRVDLDIPRGAVTAVMGPSGTGKTTLLKLISGQLRPDAGSIEVDGEPVQALGRAALYNLRRRMGMLFQSGALLTDLSVFDNVAYPLREHTDLKPAIVRKLVLLKLEAVGLRGARDLMPSELSGGMARRVALARAIALDPMMILYDEPFTGQDPISMGVLVTLIRQLNDASRMTSIVVSHDVRETASIADFIYVIAGGRVMAQGTPAMIAAERSAWVRQFMDGLADGPVHFHYPAPALAADLLTRGLG</sequence>
<evidence type="ECO:0000256" key="3">
    <source>
        <dbReference type="ARBA" id="ARBA00022840"/>
    </source>
</evidence>
<feature type="region of interest" description="Disordered" evidence="4">
    <location>
        <begin position="1"/>
        <end position="41"/>
    </location>
</feature>
<dbReference type="SUPFAM" id="SSF52540">
    <property type="entry name" value="P-loop containing nucleoside triphosphate hydrolases"/>
    <property type="match status" value="1"/>
</dbReference>
<evidence type="ECO:0000256" key="2">
    <source>
        <dbReference type="ARBA" id="ARBA00022741"/>
    </source>
</evidence>
<dbReference type="PROSITE" id="PS00211">
    <property type="entry name" value="ABC_TRANSPORTER_1"/>
    <property type="match status" value="1"/>
</dbReference>
<proteinExistence type="predicted"/>
<evidence type="ECO:0000259" key="5">
    <source>
        <dbReference type="PROSITE" id="PS50893"/>
    </source>
</evidence>
<dbReference type="Proteomes" id="UP000232638">
    <property type="component" value="Chromosome"/>
</dbReference>
<dbReference type="SMART" id="SM00382">
    <property type="entry name" value="AAA"/>
    <property type="match status" value="1"/>
</dbReference>
<protein>
    <submittedName>
        <fullName evidence="6">ABC transporter ATP-binding protein</fullName>
    </submittedName>
</protein>
<reference evidence="6 7" key="1">
    <citation type="submission" date="2017-03" db="EMBL/GenBank/DDBJ databases">
        <title>Complete genome sequence of Candidatus 'Thiodictyon syntrophicum' sp. nov. strain Cad16T, a photolithoautotroph purple sulfur bacterium isolated from an alpine meromictic lake.</title>
        <authorList>
            <person name="Luedin S.M."/>
            <person name="Pothier J.F."/>
            <person name="Danza F."/>
            <person name="Storelli N."/>
            <person name="Wittwer M."/>
            <person name="Tonolla M."/>
        </authorList>
    </citation>
    <scope>NUCLEOTIDE SEQUENCE [LARGE SCALE GENOMIC DNA]</scope>
    <source>
        <strain evidence="6 7">Cad16T</strain>
    </source>
</reference>
<dbReference type="Pfam" id="PF00005">
    <property type="entry name" value="ABC_tran"/>
    <property type="match status" value="1"/>
</dbReference>
<dbReference type="GO" id="GO:0016887">
    <property type="term" value="F:ATP hydrolysis activity"/>
    <property type="evidence" value="ECO:0007669"/>
    <property type="project" value="InterPro"/>
</dbReference>
<dbReference type="Gene3D" id="3.40.50.300">
    <property type="entry name" value="P-loop containing nucleotide triphosphate hydrolases"/>
    <property type="match status" value="1"/>
</dbReference>
<dbReference type="GO" id="GO:0005524">
    <property type="term" value="F:ATP binding"/>
    <property type="evidence" value="ECO:0007669"/>
    <property type="project" value="UniProtKB-KW"/>
</dbReference>
<name>A0A2K8U2W2_9GAMM</name>
<keyword evidence="1" id="KW-0813">Transport</keyword>
<dbReference type="OrthoDB" id="9802264at2"/>
<dbReference type="RefSeq" id="WP_100917678.1">
    <property type="nucleotide sequence ID" value="NZ_CP020370.1"/>
</dbReference>
<accession>A0A2K8U2W2</accession>
<keyword evidence="2" id="KW-0547">Nucleotide-binding</keyword>
<dbReference type="InterPro" id="IPR003439">
    <property type="entry name" value="ABC_transporter-like_ATP-bd"/>
</dbReference>
<dbReference type="PANTHER" id="PTHR43023">
    <property type="entry name" value="PROTEIN TRIGALACTOSYLDIACYLGLYCEROL 3, CHLOROPLASTIC"/>
    <property type="match status" value="1"/>
</dbReference>
<dbReference type="AlphaFoldDB" id="A0A2K8U2W2"/>
<evidence type="ECO:0000256" key="1">
    <source>
        <dbReference type="ARBA" id="ARBA00022448"/>
    </source>
</evidence>
<dbReference type="KEGG" id="tsy:THSYN_02075"/>
<evidence type="ECO:0000313" key="6">
    <source>
        <dbReference type="EMBL" id="AUB79865.1"/>
    </source>
</evidence>
<dbReference type="PROSITE" id="PS50893">
    <property type="entry name" value="ABC_TRANSPORTER_2"/>
    <property type="match status" value="1"/>
</dbReference>
<gene>
    <name evidence="6" type="ORF">THSYN_02075</name>
</gene>
<evidence type="ECO:0000313" key="7">
    <source>
        <dbReference type="Proteomes" id="UP000232638"/>
    </source>
</evidence>
<dbReference type="EMBL" id="CP020370">
    <property type="protein sequence ID" value="AUB79865.1"/>
    <property type="molecule type" value="Genomic_DNA"/>
</dbReference>
<dbReference type="CDD" id="cd03261">
    <property type="entry name" value="ABC_Org_Solvent_Resistant"/>
    <property type="match status" value="1"/>
</dbReference>
<feature type="domain" description="ABC transporter" evidence="5">
    <location>
        <begin position="49"/>
        <end position="285"/>
    </location>
</feature>
<keyword evidence="3 6" id="KW-0067">ATP-binding</keyword>
<keyword evidence="7" id="KW-1185">Reference proteome</keyword>
<dbReference type="InterPro" id="IPR027417">
    <property type="entry name" value="P-loop_NTPase"/>
</dbReference>
<evidence type="ECO:0000256" key="4">
    <source>
        <dbReference type="SAM" id="MobiDB-lite"/>
    </source>
</evidence>
<dbReference type="PANTHER" id="PTHR43023:SF6">
    <property type="entry name" value="INTERMEMBRANE PHOSPHOLIPID TRANSPORT SYSTEM ATP-BINDING PROTEIN MLAF"/>
    <property type="match status" value="1"/>
</dbReference>
<organism evidence="6 7">
    <name type="scientific">Candidatus Thiodictyon syntrophicum</name>
    <dbReference type="NCBI Taxonomy" id="1166950"/>
    <lineage>
        <taxon>Bacteria</taxon>
        <taxon>Pseudomonadati</taxon>
        <taxon>Pseudomonadota</taxon>
        <taxon>Gammaproteobacteria</taxon>
        <taxon>Chromatiales</taxon>
        <taxon>Chromatiaceae</taxon>
        <taxon>Thiodictyon</taxon>
    </lineage>
</organism>
<dbReference type="InterPro" id="IPR003593">
    <property type="entry name" value="AAA+_ATPase"/>
</dbReference>
<dbReference type="InterPro" id="IPR017871">
    <property type="entry name" value="ABC_transporter-like_CS"/>
</dbReference>